<comment type="caution">
    <text evidence="1">The sequence shown here is derived from an EMBL/GenBank/DDBJ whole genome shotgun (WGS) entry which is preliminary data.</text>
</comment>
<dbReference type="Proteomes" id="UP000885771">
    <property type="component" value="Unassembled WGS sequence"/>
</dbReference>
<sequence length="537" mass="61429">MESFKTAQDKRLEKQLAELQSRLSSDVSPFRDNSPAARLKRYGEADASVDGFGRRYTPHYFDLPPAGFHYHLDAMAAWQRKHLFVVHAPREHGKSTRMMIIKLRALLLGHRHFWLKVSETLDLAQRDLAFVLMELKNNTRINADFDIRYIKTDSDKLWLRITPRATGKTHVCALEAYSYGTPMRGTRFMRYRPDACDIDDFENARSARNKKISGEKLNWVLTELYLAVTGRAPIIWLGNNLAKTGAMNQAFTRACKNFKKEADSDRRIIGPPEPPQKWKRHTITGHRYQAVTARGKKRAALWKEQMSLKALDALKKTIGTANFSSEMQGAPINQGLRVKDEWFIRYDALPKLKRAVLYIDQSLGQTKNNDFKALIAAGTDGPNYYVLGAWVRQASLKAMVDAAYTLYETLAPLGLSVVFIEDNFGQYTQVSYRDFLDGARRHGYPLPIRPIQNTVKKELRIESAITLMEIKRVLWPAKMDNDLEETREQLLGYPDHAFDDAPDALSGALNELRWESIAHGGLYKSMARRRYAKKARG</sequence>
<organism evidence="1">
    <name type="scientific">Caldithrix abyssi</name>
    <dbReference type="NCBI Taxonomy" id="187145"/>
    <lineage>
        <taxon>Bacteria</taxon>
        <taxon>Pseudomonadati</taxon>
        <taxon>Calditrichota</taxon>
        <taxon>Calditrichia</taxon>
        <taxon>Calditrichales</taxon>
        <taxon>Calditrichaceae</taxon>
        <taxon>Caldithrix</taxon>
    </lineage>
</organism>
<gene>
    <name evidence="1" type="ORF">ENJ15_04435</name>
</gene>
<dbReference type="EMBL" id="DRLI01000168">
    <property type="protein sequence ID" value="HHM02237.1"/>
    <property type="molecule type" value="Genomic_DNA"/>
</dbReference>
<reference evidence="1" key="1">
    <citation type="journal article" date="2020" name="mSystems">
        <title>Genome- and Community-Level Interaction Insights into Carbon Utilization and Element Cycling Functions of Hydrothermarchaeota in Hydrothermal Sediment.</title>
        <authorList>
            <person name="Zhou Z."/>
            <person name="Liu Y."/>
            <person name="Xu W."/>
            <person name="Pan J."/>
            <person name="Luo Z.H."/>
            <person name="Li M."/>
        </authorList>
    </citation>
    <scope>NUCLEOTIDE SEQUENCE [LARGE SCALE GENOMIC DNA]</scope>
    <source>
        <strain evidence="1">HyVt-460</strain>
    </source>
</reference>
<name>A0A7V5RPS5_CALAY</name>
<dbReference type="AlphaFoldDB" id="A0A7V5RPS5"/>
<evidence type="ECO:0008006" key="2">
    <source>
        <dbReference type="Google" id="ProtNLM"/>
    </source>
</evidence>
<protein>
    <recommendedName>
        <fullName evidence="2">Terminase large subunit gp17-like C-terminal domain-containing protein</fullName>
    </recommendedName>
</protein>
<evidence type="ECO:0000313" key="1">
    <source>
        <dbReference type="EMBL" id="HHM02237.1"/>
    </source>
</evidence>
<proteinExistence type="predicted"/>
<accession>A0A7V5RPS5</accession>